<keyword evidence="4" id="KW-1185">Reference proteome</keyword>
<protein>
    <submittedName>
        <fullName evidence="3">Plasmid segregation protein ParM</fullName>
    </submittedName>
</protein>
<sequence length="351" mass="40297">MANILTVGIDFGNSFVKAVTKDRKFVLPNFFARASEFKTDLDYIDNTGLDTYTCSEYPDEQYVWGERVYESQRPLSTFTSEDRYTQKNYIIMVEMILAKVFEGKGKRIDVFVVTGVPAEEKETIWEADIIKAFTGSHEIIMNGKKIRINVVATKVLAQPIGDYMNTFLDDFGRKKDPSIKDKYIGIIDIGGGTTDLDGVYKGRPSLQMDRYTIRVGSRKAYEEIVRYIKKLYPSCRKATIENVEKALHDNTDTFWVNASTPVDLKQIKDEAYKNLADEIISDINSYWDDRMKFDEIHLIGGSADLVAKHLKKVYGNRISFFDESQLINANGFYKYSIIARNLMMKEMTTEK</sequence>
<dbReference type="Gene3D" id="3.30.420.40">
    <property type="match status" value="2"/>
</dbReference>
<dbReference type="SUPFAM" id="SSF53067">
    <property type="entry name" value="Actin-like ATPase domain"/>
    <property type="match status" value="2"/>
</dbReference>
<dbReference type="InterPro" id="IPR040607">
    <property type="entry name" value="ALP_N"/>
</dbReference>
<dbReference type="Proteomes" id="UP001523262">
    <property type="component" value="Unassembled WGS sequence"/>
</dbReference>
<feature type="domain" description="Actin-like protein N-terminal" evidence="1">
    <location>
        <begin position="8"/>
        <end position="161"/>
    </location>
</feature>
<evidence type="ECO:0000259" key="2">
    <source>
        <dbReference type="Pfam" id="PF21522"/>
    </source>
</evidence>
<evidence type="ECO:0000313" key="4">
    <source>
        <dbReference type="Proteomes" id="UP001523262"/>
    </source>
</evidence>
<dbReference type="EMBL" id="JAMQCR010000002">
    <property type="protein sequence ID" value="MCM2535163.1"/>
    <property type="molecule type" value="Genomic_DNA"/>
</dbReference>
<dbReference type="Pfam" id="PF17989">
    <property type="entry name" value="ALP_N"/>
    <property type="match status" value="1"/>
</dbReference>
<name>A0ABT0WI00_9BACI</name>
<dbReference type="InterPro" id="IPR043129">
    <property type="entry name" value="ATPase_NBD"/>
</dbReference>
<comment type="caution">
    <text evidence="3">The sequence shown here is derived from an EMBL/GenBank/DDBJ whole genome shotgun (WGS) entry which is preliminary data.</text>
</comment>
<dbReference type="InterPro" id="IPR049067">
    <property type="entry name" value="MreB-like_C"/>
</dbReference>
<dbReference type="CDD" id="cd24021">
    <property type="entry name" value="ASKHA_NBD_ParM_Psk41-like"/>
    <property type="match status" value="1"/>
</dbReference>
<evidence type="ECO:0000313" key="3">
    <source>
        <dbReference type="EMBL" id="MCM2535163.1"/>
    </source>
</evidence>
<accession>A0ABT0WI00</accession>
<reference evidence="3 4" key="1">
    <citation type="submission" date="2022-06" db="EMBL/GenBank/DDBJ databases">
        <authorList>
            <person name="Jeon C.O."/>
        </authorList>
    </citation>
    <scope>NUCLEOTIDE SEQUENCE [LARGE SCALE GENOMIC DNA]</scope>
    <source>
        <strain evidence="3 4">KCTC 13943</strain>
    </source>
</reference>
<organism evidence="3 4">
    <name type="scientific">Neobacillus pocheonensis</name>
    <dbReference type="NCBI Taxonomy" id="363869"/>
    <lineage>
        <taxon>Bacteria</taxon>
        <taxon>Bacillati</taxon>
        <taxon>Bacillota</taxon>
        <taxon>Bacilli</taxon>
        <taxon>Bacillales</taxon>
        <taxon>Bacillaceae</taxon>
        <taxon>Neobacillus</taxon>
    </lineage>
</organism>
<feature type="domain" description="Actin homologue MreB-like C-terminal" evidence="2">
    <location>
        <begin position="186"/>
        <end position="312"/>
    </location>
</feature>
<evidence type="ECO:0000259" key="1">
    <source>
        <dbReference type="Pfam" id="PF17989"/>
    </source>
</evidence>
<gene>
    <name evidence="3" type="primary">parM</name>
    <name evidence="3" type="ORF">NDK43_25975</name>
</gene>
<dbReference type="Pfam" id="PF21522">
    <property type="entry name" value="MreB-like_C"/>
    <property type="match status" value="1"/>
</dbReference>
<proteinExistence type="predicted"/>